<dbReference type="InterPro" id="IPR039442">
    <property type="entry name" value="Mrr-like_dom"/>
</dbReference>
<dbReference type="CDD" id="cd18785">
    <property type="entry name" value="SF2_C"/>
    <property type="match status" value="1"/>
</dbReference>
<keyword evidence="4" id="KW-0347">Helicase</keyword>
<dbReference type="Gene3D" id="3.40.50.300">
    <property type="entry name" value="P-loop containing nucleotide triphosphate hydrolases"/>
    <property type="match status" value="2"/>
</dbReference>
<dbReference type="CDD" id="cd22333">
    <property type="entry name" value="LlaBIII_nuclease-like"/>
    <property type="match status" value="1"/>
</dbReference>
<dbReference type="InterPro" id="IPR027417">
    <property type="entry name" value="P-loop_NTPase"/>
</dbReference>
<name>A0ABT2FYW4_9CORY</name>
<feature type="domain" description="Helicase ATP-binding" evidence="2">
    <location>
        <begin position="188"/>
        <end position="387"/>
    </location>
</feature>
<dbReference type="Pfam" id="PF22240">
    <property type="entry name" value="ISP_coupler"/>
    <property type="match status" value="1"/>
</dbReference>
<protein>
    <submittedName>
        <fullName evidence="4">DEAD/DEAH box helicase</fullName>
    </submittedName>
</protein>
<dbReference type="Gene3D" id="3.40.50.150">
    <property type="entry name" value="Vaccinia Virus protein VP39"/>
    <property type="match status" value="1"/>
</dbReference>
<keyword evidence="4" id="KW-0547">Nucleotide-binding</keyword>
<dbReference type="Pfam" id="PF13156">
    <property type="entry name" value="Mrr_cat_2"/>
    <property type="match status" value="1"/>
</dbReference>
<dbReference type="EMBL" id="JANWTC010000003">
    <property type="protein sequence ID" value="MCS5479134.1"/>
    <property type="molecule type" value="Genomic_DNA"/>
</dbReference>
<dbReference type="PROSITE" id="PS51192">
    <property type="entry name" value="HELICASE_ATP_BIND_1"/>
    <property type="match status" value="1"/>
</dbReference>
<dbReference type="RefSeq" id="WP_259427200.1">
    <property type="nucleotide sequence ID" value="NZ_JANWTC010000003.1"/>
</dbReference>
<dbReference type="PRINTS" id="PR00507">
    <property type="entry name" value="N12N6MTFRASE"/>
</dbReference>
<sequence>MSTIVDAVAALRELPTVAHQGLTFEKLMVNFIRLDPTLSQQYDEVCRWEDWAYNGGQADTGIDLVARRREDGRWTAIQCKFYLPSTSLQKRHLDSFFEASGRSFVTENGTESFANRLIISTTDQWSANAEAMLENQVIPTNRIGLGAIADSPINWDIAYPGSELTINLERKETFEPRPHQETAISKAIEGFHTHDRGKLIMACGTGKTFTALRLAERFADNNGGRARVLFLVPSIALLSQTLKEWTAQTQVDLRSYAVCSDTKVSRGAEDIAAYDLEVPVSTDGKDIAARLARSKRAAGLTVVFSTYQSLPAIHDAQQQGLEDFDLVICDEAHRTTGVTLAREDSSHFVRIHDNTYIQATKRLYMTATPRMFADQIKGKAEEHSAEIASMDDEAIYGPEFHYLGFGEAVEKGLLTDYKVLVMTVDEQLASDTMARFTPAPGQELTLDLASAMIGTWNGLTKRSGREQGTKSGFEHGAEAMQRTVAFAQDIKTSKQITDAFPALIASYTDSLREKAALNDVSLHNADISVAANHVDGTMNAMQRESLLTWLEAPVPDNETRMLTNARCLSEGVDVPALDAVVFFNPRNSQVDVVQSVGRVMRKSEGKDYGYIILPIAVPPGVEPSTVLNDNKRFRVVWQILNALRSHDDRFNAKINSIALNEGSITDLPVDIEHLPGKSVGGQSEQPLDDKTNEVTQMVLFSLEQWQEAMYTKLVDKVGDRTYWEDWADDVADIAAAHITRITSLLDVADPTVAAEFDRFVEGLRGNLNDSITEAEAISMLSQHLITAPVFDALFAEHDFASHNPVSRVMQRMVEVLDDSQLDAETEKLESFYHSVRRRASDVTSASGKQTVIKDLYERFFKKAFRRQSEALGIVYTPIEIVDFILRAADEVSREHFGRGLTDEGVHVLDPFTGTGTFVVRLLQSGLIEPHDLARKYAEELHATEIMLLAYYVAAVNIETTYHGLLNEKALREGAEAPGYEPFGGIILADTFQIDEADDKLDREIFEQNNARITRQKTTPIHVIVGNPPYSVGQTSANDLNANLKYPTLDGRIEQTYAAKSTATNKNSLYDSYLRAFRWATDRVEEGVVAFVSNGGWIDANTGDGVRLSLAKDYSELYVFNLRGNQRTAGEQSRKEGGKVFGTGSRATIAIIIGVKKTEATGCRIFYRDIGNYLTTPEKLEIIDTSTIASTPWEEITPNSHGDWVNQRSDDFGTWPVLGDKKNPEVPTFFVNYSRGLSTARDTWCYGQTTTQVTDNIETLLHTYDAARERFQDWARAQGVQSPKEADVNRFLQGNPDLADTTRISWNRSLKNLLARDRNLEFKASSLTRSLYRPFTPMRAYFNRELNDMIYQLPSMFPTPNHDNIGFVVMAPRDAASFAVLATALLPDLSFFTYTGQFFPRWTWQPIAAPEGELDFGGGTAASISAPGTEGEVLDGYRRVDNITDEILALYREALGSDVTKDDIFYFVYGQLHDPSYREAYAADLKKMLPHIETPTDRARFDQLTAAGRELMDLHIGYEDVEPWPVDIQVKKTADPDEQETWRVTKLKWAKLRDPETKKLIDDRTTLVYNTKVTIAGIPLEADEYMLGARSALAWIIDRYQVKKDKASGIINDPNDWADEVGNPRYIVDLIARTTRIAVETVRIVDTLRRY</sequence>
<dbReference type="InterPro" id="IPR053980">
    <property type="entry name" value="ISP_coupler"/>
</dbReference>
<dbReference type="SUPFAM" id="SSF52980">
    <property type="entry name" value="Restriction endonuclease-like"/>
    <property type="match status" value="1"/>
</dbReference>
<dbReference type="Pfam" id="PF00271">
    <property type="entry name" value="Helicase_C"/>
    <property type="match status" value="1"/>
</dbReference>
<keyword evidence="5" id="KW-1185">Reference proteome</keyword>
<dbReference type="SUPFAM" id="SSF52540">
    <property type="entry name" value="P-loop containing nucleoside triphosphate hydrolases"/>
    <property type="match status" value="1"/>
</dbReference>
<feature type="domain" description="Helicase C-terminal" evidence="3">
    <location>
        <begin position="472"/>
        <end position="658"/>
    </location>
</feature>
<dbReference type="Pfam" id="PF04851">
    <property type="entry name" value="ResIII"/>
    <property type="match status" value="1"/>
</dbReference>
<dbReference type="InterPro" id="IPR002052">
    <property type="entry name" value="DNA_methylase_N6_adenine_CS"/>
</dbReference>
<reference evidence="4 5" key="1">
    <citation type="submission" date="2022-08" db="EMBL/GenBank/DDBJ databases">
        <title>YIM 101645 draft genome.</title>
        <authorList>
            <person name="Chen X."/>
        </authorList>
    </citation>
    <scope>NUCLEOTIDE SEQUENCE [LARGE SCALE GENOMIC DNA]</scope>
    <source>
        <strain evidence="4 5">YIM 101645</strain>
    </source>
</reference>
<dbReference type="Proteomes" id="UP001205965">
    <property type="component" value="Unassembled WGS sequence"/>
</dbReference>
<proteinExistence type="predicted"/>
<evidence type="ECO:0000259" key="2">
    <source>
        <dbReference type="PROSITE" id="PS51192"/>
    </source>
</evidence>
<dbReference type="GO" id="GO:0004386">
    <property type="term" value="F:helicase activity"/>
    <property type="evidence" value="ECO:0007669"/>
    <property type="project" value="UniProtKB-KW"/>
</dbReference>
<evidence type="ECO:0000313" key="4">
    <source>
        <dbReference type="EMBL" id="MCS5479134.1"/>
    </source>
</evidence>
<dbReference type="PANTHER" id="PTHR47396:SF1">
    <property type="entry name" value="ATP-DEPENDENT HELICASE IRC3-RELATED"/>
    <property type="match status" value="1"/>
</dbReference>
<dbReference type="PROSITE" id="PS00092">
    <property type="entry name" value="N6_MTASE"/>
    <property type="match status" value="1"/>
</dbReference>
<dbReference type="Pfam" id="PF18135">
    <property type="entry name" value="Type_ISP_C"/>
    <property type="match status" value="1"/>
</dbReference>
<evidence type="ECO:0000259" key="3">
    <source>
        <dbReference type="PROSITE" id="PS51194"/>
    </source>
</evidence>
<keyword evidence="1" id="KW-0680">Restriction system</keyword>
<dbReference type="InterPro" id="IPR011335">
    <property type="entry name" value="Restrct_endonuc-II-like"/>
</dbReference>
<dbReference type="PROSITE" id="PS51194">
    <property type="entry name" value="HELICASE_CTER"/>
    <property type="match status" value="1"/>
</dbReference>
<evidence type="ECO:0000313" key="5">
    <source>
        <dbReference type="Proteomes" id="UP001205965"/>
    </source>
</evidence>
<organism evidence="4 5">
    <name type="scientific">Corynebacterium lemuris</name>
    <dbReference type="NCBI Taxonomy" id="1859292"/>
    <lineage>
        <taxon>Bacteria</taxon>
        <taxon>Bacillati</taxon>
        <taxon>Actinomycetota</taxon>
        <taxon>Actinomycetes</taxon>
        <taxon>Mycobacteriales</taxon>
        <taxon>Corynebacteriaceae</taxon>
        <taxon>Corynebacterium</taxon>
    </lineage>
</organism>
<dbReference type="InterPro" id="IPR050742">
    <property type="entry name" value="Helicase_Restrict-Modif_Enz"/>
</dbReference>
<dbReference type="InterPro" id="IPR006935">
    <property type="entry name" value="Helicase/UvrB_N"/>
</dbReference>
<dbReference type="SMART" id="SM00490">
    <property type="entry name" value="HELICc"/>
    <property type="match status" value="1"/>
</dbReference>
<evidence type="ECO:0000256" key="1">
    <source>
        <dbReference type="ARBA" id="ARBA00022747"/>
    </source>
</evidence>
<comment type="caution">
    <text evidence="4">The sequence shown here is derived from an EMBL/GenBank/DDBJ whole genome shotgun (WGS) entry which is preliminary data.</text>
</comment>
<dbReference type="InterPro" id="IPR029063">
    <property type="entry name" value="SAM-dependent_MTases_sf"/>
</dbReference>
<accession>A0ABT2FYW4</accession>
<dbReference type="InterPro" id="IPR041635">
    <property type="entry name" value="Type_ISP_LLaBIII_C"/>
</dbReference>
<dbReference type="PANTHER" id="PTHR47396">
    <property type="entry name" value="TYPE I RESTRICTION ENZYME ECOKI R PROTEIN"/>
    <property type="match status" value="1"/>
</dbReference>
<gene>
    <name evidence="4" type="ORF">NYP18_05650</name>
</gene>
<keyword evidence="4" id="KW-0378">Hydrolase</keyword>
<dbReference type="InterPro" id="IPR003356">
    <property type="entry name" value="DNA_methylase_A-5"/>
</dbReference>
<dbReference type="InterPro" id="IPR001650">
    <property type="entry name" value="Helicase_C-like"/>
</dbReference>
<dbReference type="Pfam" id="PF02384">
    <property type="entry name" value="N6_Mtase"/>
    <property type="match status" value="1"/>
</dbReference>
<dbReference type="InterPro" id="IPR014001">
    <property type="entry name" value="Helicase_ATP-bd"/>
</dbReference>
<dbReference type="SMART" id="SM00487">
    <property type="entry name" value="DEXDc"/>
    <property type="match status" value="1"/>
</dbReference>
<dbReference type="SUPFAM" id="SSF53335">
    <property type="entry name" value="S-adenosyl-L-methionine-dependent methyltransferases"/>
    <property type="match status" value="1"/>
</dbReference>
<keyword evidence="4" id="KW-0067">ATP-binding</keyword>